<evidence type="ECO:0000313" key="3">
    <source>
        <dbReference type="EMBL" id="MBC3806474.1"/>
    </source>
</evidence>
<comment type="caution">
    <text evidence="3">The sequence shown here is derived from an EMBL/GenBank/DDBJ whole genome shotgun (WGS) entry which is preliminary data.</text>
</comment>
<dbReference type="EMBL" id="JACOFW010000003">
    <property type="protein sequence ID" value="MBC3806474.1"/>
    <property type="molecule type" value="Genomic_DNA"/>
</dbReference>
<dbReference type="InterPro" id="IPR023393">
    <property type="entry name" value="START-like_dom_sf"/>
</dbReference>
<proteinExistence type="inferred from homology"/>
<accession>A0ABR6X298</accession>
<dbReference type="Gene3D" id="3.30.530.20">
    <property type="match status" value="1"/>
</dbReference>
<dbReference type="RefSeq" id="WP_186921572.1">
    <property type="nucleotide sequence ID" value="NZ_JACOFW010000003.1"/>
</dbReference>
<protein>
    <submittedName>
        <fullName evidence="3">SRPBCC family protein</fullName>
    </submittedName>
</protein>
<dbReference type="SUPFAM" id="SSF55961">
    <property type="entry name" value="Bet v1-like"/>
    <property type="match status" value="1"/>
</dbReference>
<reference evidence="3 4" key="1">
    <citation type="submission" date="2020-08" db="EMBL/GenBank/DDBJ databases">
        <title>Novel species isolated from subtropical streams in China.</title>
        <authorList>
            <person name="Lu H."/>
        </authorList>
    </citation>
    <scope>NUCLEOTIDE SEQUENCE [LARGE SCALE GENOMIC DNA]</scope>
    <source>
        <strain evidence="3 4">KACC 16656</strain>
    </source>
</reference>
<feature type="domain" description="Activator of Hsp90 ATPase homologue 1/2-like C-terminal" evidence="2">
    <location>
        <begin position="12"/>
        <end position="133"/>
    </location>
</feature>
<organism evidence="3 4">
    <name type="scientific">Undibacterium seohonense</name>
    <dbReference type="NCBI Taxonomy" id="1344950"/>
    <lineage>
        <taxon>Bacteria</taxon>
        <taxon>Pseudomonadati</taxon>
        <taxon>Pseudomonadota</taxon>
        <taxon>Betaproteobacteria</taxon>
        <taxon>Burkholderiales</taxon>
        <taxon>Oxalobacteraceae</taxon>
        <taxon>Undibacterium</taxon>
    </lineage>
</organism>
<evidence type="ECO:0000313" key="4">
    <source>
        <dbReference type="Proteomes" id="UP000648257"/>
    </source>
</evidence>
<gene>
    <name evidence="3" type="ORF">H8K52_03810</name>
</gene>
<comment type="similarity">
    <text evidence="1">Belongs to the AHA1 family.</text>
</comment>
<dbReference type="Proteomes" id="UP000648257">
    <property type="component" value="Unassembled WGS sequence"/>
</dbReference>
<dbReference type="CDD" id="cd08897">
    <property type="entry name" value="SRPBCC_CalC_Aha1-like_4"/>
    <property type="match status" value="1"/>
</dbReference>
<dbReference type="InterPro" id="IPR013538">
    <property type="entry name" value="ASHA1/2-like_C"/>
</dbReference>
<keyword evidence="4" id="KW-1185">Reference proteome</keyword>
<evidence type="ECO:0000259" key="2">
    <source>
        <dbReference type="Pfam" id="PF08327"/>
    </source>
</evidence>
<evidence type="ECO:0000256" key="1">
    <source>
        <dbReference type="ARBA" id="ARBA00006817"/>
    </source>
</evidence>
<sequence>MKITIHTTVKSTLNKCWDAWTTPADIMQWNAANQDWHTPSSTNDLRIGGKFTSRMEAKDGSMGFDFEGTYTNIIDYQLIEYSLGDQRTVSVVFKDNNGVVDITETFDAEGEHSAEMQRAGWQAILNNFRQYVENKTV</sequence>
<name>A0ABR6X298_9BURK</name>
<dbReference type="Pfam" id="PF08327">
    <property type="entry name" value="AHSA1"/>
    <property type="match status" value="1"/>
</dbReference>